<evidence type="ECO:0000313" key="1">
    <source>
        <dbReference type="EMBL" id="KAJ2986072.1"/>
    </source>
</evidence>
<name>A0ACC1P4C9_9PEZI</name>
<evidence type="ECO:0000313" key="2">
    <source>
        <dbReference type="Proteomes" id="UP001143856"/>
    </source>
</evidence>
<dbReference type="Proteomes" id="UP001143856">
    <property type="component" value="Unassembled WGS sequence"/>
</dbReference>
<protein>
    <submittedName>
        <fullName evidence="1">Uncharacterized protein</fullName>
    </submittedName>
</protein>
<comment type="caution">
    <text evidence="1">The sequence shown here is derived from an EMBL/GenBank/DDBJ whole genome shotgun (WGS) entry which is preliminary data.</text>
</comment>
<reference evidence="1" key="1">
    <citation type="submission" date="2022-10" db="EMBL/GenBank/DDBJ databases">
        <title>Genome Sequence of Xylaria curta.</title>
        <authorList>
            <person name="Buettner E."/>
        </authorList>
    </citation>
    <scope>NUCLEOTIDE SEQUENCE</scope>
    <source>
        <strain evidence="1">Babe10</strain>
    </source>
</reference>
<proteinExistence type="predicted"/>
<gene>
    <name evidence="1" type="ORF">NUW58_g5203</name>
</gene>
<keyword evidence="2" id="KW-1185">Reference proteome</keyword>
<sequence length="344" mass="37259">MAKGLATAWDVPLLAVNHMQAHALTPQLVGALRDKTVDKTGNSASEETGIGGLQGPQFPFLSLLVSGGHTMLVRSNSLSNHSILANSGNIAVGDMLDKCARSILPQEILSAQGSDSSMYGPIFEEFAFPGSKDSAGYYYKYTPPASRSDEIKPFDPGHGWTLTPPLALMGKGEVARATYEFAGLNGQIQRLIQDQPDMHVDMRRILARATMTLVFEHLTSRLLFALGSNGKATNNQHRTEVEGQSKLKTVVLSGGVASNMFLRHVVRKMLDARGYTDVEVVAPPVSLCTDNAAMIAWTGMEMYENGWRSDFNVLPLRKWPIDPNADGGGILDAPGWYKAPATKL</sequence>
<accession>A0ACC1P4C9</accession>
<dbReference type="EMBL" id="JAPDGR010001001">
    <property type="protein sequence ID" value="KAJ2986072.1"/>
    <property type="molecule type" value="Genomic_DNA"/>
</dbReference>
<organism evidence="1 2">
    <name type="scientific">Xylaria curta</name>
    <dbReference type="NCBI Taxonomy" id="42375"/>
    <lineage>
        <taxon>Eukaryota</taxon>
        <taxon>Fungi</taxon>
        <taxon>Dikarya</taxon>
        <taxon>Ascomycota</taxon>
        <taxon>Pezizomycotina</taxon>
        <taxon>Sordariomycetes</taxon>
        <taxon>Xylariomycetidae</taxon>
        <taxon>Xylariales</taxon>
        <taxon>Xylariaceae</taxon>
        <taxon>Xylaria</taxon>
    </lineage>
</organism>